<dbReference type="Proteomes" id="UP000306631">
    <property type="component" value="Unassembled WGS sequence"/>
</dbReference>
<name>A0A4S2CYU1_STEMA</name>
<dbReference type="InterPro" id="IPR058248">
    <property type="entry name" value="Lxx211020-like"/>
</dbReference>
<protein>
    <submittedName>
        <fullName evidence="1">Copper chaperone PCu(A)C</fullName>
    </submittedName>
</protein>
<gene>
    <name evidence="1" type="ORF">E5352_10075</name>
</gene>
<dbReference type="PANTHER" id="PTHR36302:SF1">
    <property type="entry name" value="COPPER CHAPERONE PCU(A)C"/>
    <property type="match status" value="1"/>
</dbReference>
<accession>A0A4S2CYU1</accession>
<dbReference type="AlphaFoldDB" id="A0A4S2CYU1"/>
<dbReference type="PANTHER" id="PTHR36302">
    <property type="entry name" value="BLR7088 PROTEIN"/>
    <property type="match status" value="1"/>
</dbReference>
<dbReference type="OrthoDB" id="9796962at2"/>
<dbReference type="InterPro" id="IPR007410">
    <property type="entry name" value="LpqE-like"/>
</dbReference>
<dbReference type="Pfam" id="PF04314">
    <property type="entry name" value="PCuAC"/>
    <property type="match status" value="1"/>
</dbReference>
<organism evidence="1 2">
    <name type="scientific">Stenotrophomonas maltophilia</name>
    <name type="common">Pseudomonas maltophilia</name>
    <name type="synonym">Xanthomonas maltophilia</name>
    <dbReference type="NCBI Taxonomy" id="40324"/>
    <lineage>
        <taxon>Bacteria</taxon>
        <taxon>Pseudomonadati</taxon>
        <taxon>Pseudomonadota</taxon>
        <taxon>Gammaproteobacteria</taxon>
        <taxon>Lysobacterales</taxon>
        <taxon>Lysobacteraceae</taxon>
        <taxon>Stenotrophomonas</taxon>
        <taxon>Stenotrophomonas maltophilia group</taxon>
    </lineage>
</organism>
<reference evidence="1 2" key="1">
    <citation type="submission" date="2019-04" db="EMBL/GenBank/DDBJ databases">
        <title>Microbes associate with the intestines of laboratory mice.</title>
        <authorList>
            <person name="Navarre W."/>
            <person name="Wong E."/>
            <person name="Huang K."/>
            <person name="Tropini C."/>
            <person name="Ng K."/>
            <person name="Yu B."/>
        </authorList>
    </citation>
    <scope>NUCLEOTIDE SEQUENCE [LARGE SCALE GENOMIC DNA]</scope>
    <source>
        <strain evidence="1 2">NM62_B4-13</strain>
    </source>
</reference>
<comment type="caution">
    <text evidence="1">The sequence shown here is derived from an EMBL/GenBank/DDBJ whole genome shotgun (WGS) entry which is preliminary data.</text>
</comment>
<evidence type="ECO:0000313" key="1">
    <source>
        <dbReference type="EMBL" id="TGY34209.1"/>
    </source>
</evidence>
<dbReference type="Gene3D" id="2.60.40.1890">
    <property type="entry name" value="PCu(A)C copper chaperone"/>
    <property type="match status" value="1"/>
</dbReference>
<sequence>MGDAQRHAQHDADAMTRVSGVLLAAILTGAGVVCSPGDAVAAPAAAPGITYDAAWIRLPPPAAQVAAGYIQLHNAGADDRLVGATCKDVAQVQIHAMRMDGDVMRMHALPDGLPLAARASAALQPGGYHLMLMTPKRPLQEGQVVRVLLQFERAGTLPVDFVVRNADAMSGGAR</sequence>
<dbReference type="SUPFAM" id="SSF110087">
    <property type="entry name" value="DR1885-like metal-binding protein"/>
    <property type="match status" value="1"/>
</dbReference>
<dbReference type="EMBL" id="SRYW01000007">
    <property type="protein sequence ID" value="TGY34209.1"/>
    <property type="molecule type" value="Genomic_DNA"/>
</dbReference>
<evidence type="ECO:0000313" key="2">
    <source>
        <dbReference type="Proteomes" id="UP000306631"/>
    </source>
</evidence>
<proteinExistence type="predicted"/>
<dbReference type="InterPro" id="IPR036182">
    <property type="entry name" value="PCuAC_sf"/>
</dbReference>